<feature type="transmembrane region" description="Helical" evidence="1">
    <location>
        <begin position="163"/>
        <end position="196"/>
    </location>
</feature>
<comment type="function">
    <text evidence="1">Involved in the import of queuosine (Q) precursors, required for Q precursor salvage.</text>
</comment>
<keyword evidence="1" id="KW-0812">Transmembrane</keyword>
<dbReference type="GO" id="GO:0005886">
    <property type="term" value="C:plasma membrane"/>
    <property type="evidence" value="ECO:0007669"/>
    <property type="project" value="UniProtKB-SubCell"/>
</dbReference>
<feature type="transmembrane region" description="Helical" evidence="1">
    <location>
        <begin position="48"/>
        <end position="67"/>
    </location>
</feature>
<dbReference type="NCBIfam" id="TIGR00697">
    <property type="entry name" value="queuosine precursor transporter"/>
    <property type="match status" value="1"/>
</dbReference>
<proteinExistence type="inferred from homology"/>
<dbReference type="Proteomes" id="UP000248557">
    <property type="component" value="Unassembled WGS sequence"/>
</dbReference>
<feature type="transmembrane region" description="Helical" evidence="1">
    <location>
        <begin position="74"/>
        <end position="95"/>
    </location>
</feature>
<evidence type="ECO:0000313" key="3">
    <source>
        <dbReference type="Proteomes" id="UP000248557"/>
    </source>
</evidence>
<protein>
    <recommendedName>
        <fullName evidence="1">Probable queuosine precursor transporter</fullName>
        <shortName evidence="1">Q precursor transporter</shortName>
    </recommendedName>
</protein>
<dbReference type="PANTHER" id="PTHR34300">
    <property type="entry name" value="QUEUOSINE PRECURSOR TRANSPORTER-RELATED"/>
    <property type="match status" value="1"/>
</dbReference>
<gene>
    <name evidence="2" type="ORF">CA615_02405</name>
</gene>
<evidence type="ECO:0000256" key="1">
    <source>
        <dbReference type="HAMAP-Rule" id="MF_02088"/>
    </source>
</evidence>
<comment type="caution">
    <text evidence="2">The sequence shown here is derived from an EMBL/GenBank/DDBJ whole genome shotgun (WGS) entry which is preliminary data.</text>
</comment>
<sequence>MINMDLNFDFTEKRIIITSFFCVAFIIANLITVKIIDVNFLGMQTPAGVLIYPLIYILTNVITNVYGEKAAQRTLILGIATNVLFVFMTTLILVLPSPSFYTGDSSLAFVFTQTPRILIASYFSYLMGNLTTAKLTTIVNKGNSLLRVKNLGAIFTGELVDNIIFIGLSFIGTVAIVDVVIMIFSHWIISIVWNIIAQPFTEKVTSWAKKGKVEEI</sequence>
<keyword evidence="1" id="KW-1133">Transmembrane helix</keyword>
<feature type="transmembrane region" description="Helical" evidence="1">
    <location>
        <begin position="15"/>
        <end position="36"/>
    </location>
</feature>
<dbReference type="HAMAP" id="MF_02088">
    <property type="entry name" value="Q_prec_transport"/>
    <property type="match status" value="1"/>
</dbReference>
<reference evidence="2 3" key="1">
    <citation type="submission" date="2017-05" db="EMBL/GenBank/DDBJ databases">
        <title>Host range expansion of the Methanosphaera genus to humans and monogastric animals involves recent and extensive reduction in genome content.</title>
        <authorList>
            <person name="Hoedt E.C."/>
            <person name="Volmer J.G."/>
            <person name="Parks D.H."/>
            <person name="Rosewarne C.P."/>
            <person name="Denman S.E."/>
            <person name="Mcsweeney C.S."/>
            <person name="O Cuiv P."/>
            <person name="Hugenholtz P."/>
            <person name="Tyson G.W."/>
            <person name="Morrison M."/>
        </authorList>
    </citation>
    <scope>NUCLEOTIDE SEQUENCE [LARGE SCALE GENOMIC DNA]</scope>
    <source>
        <strain evidence="2 3">PA5</strain>
    </source>
</reference>
<name>A0A328Q4T4_9EURY</name>
<dbReference type="Pfam" id="PF02592">
    <property type="entry name" value="Vut_1"/>
    <property type="match status" value="1"/>
</dbReference>
<dbReference type="PANTHER" id="PTHR34300:SF2">
    <property type="entry name" value="QUEUOSINE PRECURSOR TRANSPORTER-RELATED"/>
    <property type="match status" value="1"/>
</dbReference>
<comment type="subcellular location">
    <subcellularLocation>
        <location evidence="1">Cell membrane</location>
        <topology evidence="1">Multi-pass membrane protein</topology>
    </subcellularLocation>
</comment>
<dbReference type="OMA" id="FFPISYI"/>
<evidence type="ECO:0000313" key="2">
    <source>
        <dbReference type="EMBL" id="RAP03367.1"/>
    </source>
</evidence>
<organism evidence="2 3">
    <name type="scientific">Methanosphaera stadtmanae</name>
    <dbReference type="NCBI Taxonomy" id="2317"/>
    <lineage>
        <taxon>Archaea</taxon>
        <taxon>Methanobacteriati</taxon>
        <taxon>Methanobacteriota</taxon>
        <taxon>Methanomada group</taxon>
        <taxon>Methanobacteria</taxon>
        <taxon>Methanobacteriales</taxon>
        <taxon>Methanobacteriaceae</taxon>
        <taxon>Methanosphaera</taxon>
    </lineage>
</organism>
<dbReference type="GO" id="GO:0022857">
    <property type="term" value="F:transmembrane transporter activity"/>
    <property type="evidence" value="ECO:0007669"/>
    <property type="project" value="UniProtKB-UniRule"/>
</dbReference>
<dbReference type="AlphaFoldDB" id="A0A328Q4T4"/>
<keyword evidence="1" id="KW-0472">Membrane</keyword>
<keyword evidence="1" id="KW-1003">Cell membrane</keyword>
<keyword evidence="1" id="KW-0813">Transport</keyword>
<dbReference type="InterPro" id="IPR003744">
    <property type="entry name" value="YhhQ"/>
</dbReference>
<comment type="similarity">
    <text evidence="1">Belongs to the vitamin uptake transporter (VUT/ECF) (TC 2.A.88) family. Q precursor transporter subfamily.</text>
</comment>
<accession>A0A328Q4T4</accession>
<dbReference type="EMBL" id="NGJK01000026">
    <property type="protein sequence ID" value="RAP03367.1"/>
    <property type="molecule type" value="Genomic_DNA"/>
</dbReference>